<feature type="binding site" evidence="6">
    <location>
        <begin position="283"/>
        <end position="285"/>
    </location>
    <ligand>
        <name>ATP</name>
        <dbReference type="ChEBI" id="CHEBI:30616"/>
    </ligand>
</feature>
<evidence type="ECO:0000256" key="1">
    <source>
        <dbReference type="ARBA" id="ARBA00008748"/>
    </source>
</evidence>
<feature type="site" description="Transition state stabilizer" evidence="6">
    <location>
        <position position="242"/>
    </location>
</feature>
<keyword evidence="3 6" id="KW-0547">Nucleotide-binding</keyword>
<comment type="catalytic activity">
    <reaction evidence="6">
        <text>acetate + ATP = acetyl phosphate + ADP</text>
        <dbReference type="Rhea" id="RHEA:11352"/>
        <dbReference type="ChEBI" id="CHEBI:22191"/>
        <dbReference type="ChEBI" id="CHEBI:30089"/>
        <dbReference type="ChEBI" id="CHEBI:30616"/>
        <dbReference type="ChEBI" id="CHEBI:456216"/>
        <dbReference type="EC" id="2.7.2.1"/>
    </reaction>
</comment>
<dbReference type="Pfam" id="PF00871">
    <property type="entry name" value="Acetate_kinase"/>
    <property type="match status" value="1"/>
</dbReference>
<comment type="cofactor">
    <cofactor evidence="6">
        <name>Mg(2+)</name>
        <dbReference type="ChEBI" id="CHEBI:18420"/>
    </cofactor>
    <cofactor evidence="6">
        <name>Mn(2+)</name>
        <dbReference type="ChEBI" id="CHEBI:29035"/>
    </cofactor>
    <text evidence="6">Mg(2+). Can also accept Mn(2+).</text>
</comment>
<dbReference type="InterPro" id="IPR004372">
    <property type="entry name" value="Ac/propionate_kinase"/>
</dbReference>
<evidence type="ECO:0000313" key="8">
    <source>
        <dbReference type="EMBL" id="AJE34147.1"/>
    </source>
</evidence>
<reference evidence="8 9" key="1">
    <citation type="submission" date="2013-04" db="EMBL/GenBank/DDBJ databases">
        <title>Complete genome sequence of Corynebacterium humireducens DSM 45392(T), isolated from a wastewater-fed microbial fuel cell.</title>
        <authorList>
            <person name="Ruckert C."/>
            <person name="Albersmeier A."/>
            <person name="Kalinowski J."/>
        </authorList>
    </citation>
    <scope>NUCLEOTIDE SEQUENCE [LARGE SCALE GENOMIC DNA]</scope>
    <source>
        <strain evidence="9">MFC-5</strain>
    </source>
</reference>
<dbReference type="GO" id="GO:0000287">
    <property type="term" value="F:magnesium ion binding"/>
    <property type="evidence" value="ECO:0007669"/>
    <property type="project" value="UniProtKB-UniRule"/>
</dbReference>
<feature type="binding site" evidence="6">
    <location>
        <position position="8"/>
    </location>
    <ligand>
        <name>Mg(2+)</name>
        <dbReference type="ChEBI" id="CHEBI:18420"/>
    </ligand>
</feature>
<dbReference type="Proteomes" id="UP000031524">
    <property type="component" value="Chromosome"/>
</dbReference>
<feature type="binding site" evidence="6">
    <location>
        <begin position="331"/>
        <end position="335"/>
    </location>
    <ligand>
        <name>ATP</name>
        <dbReference type="ChEBI" id="CHEBI:30616"/>
    </ligand>
</feature>
<dbReference type="EMBL" id="CP005286">
    <property type="protein sequence ID" value="AJE34147.1"/>
    <property type="molecule type" value="Genomic_DNA"/>
</dbReference>
<keyword evidence="6" id="KW-0479">Metal-binding</keyword>
<keyword evidence="6" id="KW-0460">Magnesium</keyword>
<dbReference type="CDD" id="cd24010">
    <property type="entry name" value="ASKHA_NBD_AcK_PK"/>
    <property type="match status" value="1"/>
</dbReference>
<comment type="subunit">
    <text evidence="6">Homodimer.</text>
</comment>
<comment type="function">
    <text evidence="6">Catalyzes the formation of acetyl phosphate from acetate and ATP. Can also catalyze the reverse reaction.</text>
</comment>
<dbReference type="STRING" id="1223515.B842_11500"/>
<dbReference type="NCBIfam" id="TIGR00016">
    <property type="entry name" value="ackA"/>
    <property type="match status" value="1"/>
</dbReference>
<comment type="similarity">
    <text evidence="1 6 7">Belongs to the acetokinase family.</text>
</comment>
<evidence type="ECO:0000256" key="5">
    <source>
        <dbReference type="ARBA" id="ARBA00022840"/>
    </source>
</evidence>
<dbReference type="PRINTS" id="PR00471">
    <property type="entry name" value="ACETATEKNASE"/>
</dbReference>
<protein>
    <recommendedName>
        <fullName evidence="6">Acetate kinase</fullName>
        <ecNumber evidence="6">2.7.2.1</ecNumber>
    </recommendedName>
    <alternativeName>
        <fullName evidence="6">Acetokinase</fullName>
    </alternativeName>
</protein>
<dbReference type="AlphaFoldDB" id="A0A0B5DB04"/>
<dbReference type="RefSeq" id="WP_040086840.1">
    <property type="nucleotide sequence ID" value="NZ_BCSU01000001.1"/>
</dbReference>
<dbReference type="InterPro" id="IPR043129">
    <property type="entry name" value="ATPase_NBD"/>
</dbReference>
<dbReference type="GO" id="GO:0005524">
    <property type="term" value="F:ATP binding"/>
    <property type="evidence" value="ECO:0007669"/>
    <property type="project" value="UniProtKB-KW"/>
</dbReference>
<sequence length="399" mass="43035">MTYALVLNSGSSSIKFQVLDPTADANDEPLVSGLVEQIGEPQGSITIKIRGEKYSVQEPIADHSVGLERSFQIMTEHGVGPHDVDISAVGHRVVHGGKVFSEPELINDQVVEMIRDIIPLAPLHNPANVDGIVVAREILPDIPHVAVFDTGFFADMPPAAALYAINAKVAGENGVRRYGFHGTSHEFISQQVPALLGKDPKSVNQIVLHLGNGASCSAVQGGHAIDTSMGMTPLAGLVMGTRCGDIDPGIIFHLYRTAGLSIDEIDTLLNRQSGIKGMSGVNDFRELRQMIEDGDTDAWSAYNIYIHQLRRYIGSYMIALGRVDAITFTAGVGENAKFVREDAMADLEMYGIKIDPERNDLPNDGPREISTDDSAVKVFVVPTNEELAIAQKATALAKK</sequence>
<feature type="binding site" evidence="6">
    <location>
        <position position="92"/>
    </location>
    <ligand>
        <name>substrate</name>
    </ligand>
</feature>
<dbReference type="InterPro" id="IPR000890">
    <property type="entry name" value="Aliphatic_acid_kin_short-chain"/>
</dbReference>
<keyword evidence="2 6" id="KW-0808">Transferase</keyword>
<evidence type="ECO:0000256" key="6">
    <source>
        <dbReference type="HAMAP-Rule" id="MF_00020"/>
    </source>
</evidence>
<dbReference type="KEGG" id="chm:B842_11500"/>
<evidence type="ECO:0000256" key="4">
    <source>
        <dbReference type="ARBA" id="ARBA00022777"/>
    </source>
</evidence>
<dbReference type="PROSITE" id="PS01075">
    <property type="entry name" value="ACETATE_KINASE_1"/>
    <property type="match status" value="1"/>
</dbReference>
<proteinExistence type="inferred from homology"/>
<dbReference type="GO" id="GO:0005737">
    <property type="term" value="C:cytoplasm"/>
    <property type="evidence" value="ECO:0007669"/>
    <property type="project" value="UniProtKB-SubCell"/>
</dbReference>
<dbReference type="PANTHER" id="PTHR21060">
    <property type="entry name" value="ACETATE KINASE"/>
    <property type="match status" value="1"/>
</dbReference>
<dbReference type="SUPFAM" id="SSF53067">
    <property type="entry name" value="Actin-like ATPase domain"/>
    <property type="match status" value="2"/>
</dbReference>
<dbReference type="PANTHER" id="PTHR21060:SF15">
    <property type="entry name" value="ACETATE KINASE-RELATED"/>
    <property type="match status" value="1"/>
</dbReference>
<accession>A0A0B5DB04</accession>
<comment type="pathway">
    <text evidence="6">Metabolic intermediate biosynthesis; acetyl-CoA biosynthesis; acetyl-CoA from acetate: step 1/2.</text>
</comment>
<dbReference type="HOGENOM" id="CLU_020352_0_1_11"/>
<evidence type="ECO:0000256" key="3">
    <source>
        <dbReference type="ARBA" id="ARBA00022741"/>
    </source>
</evidence>
<name>A0A0B5DB04_9CORY</name>
<dbReference type="Gene3D" id="3.30.420.40">
    <property type="match status" value="2"/>
</dbReference>
<keyword evidence="6" id="KW-0963">Cytoplasm</keyword>
<dbReference type="EC" id="2.7.2.1" evidence="6"/>
<gene>
    <name evidence="6" type="primary">ackA</name>
    <name evidence="8" type="ORF">B842_11500</name>
</gene>
<dbReference type="PIRSF" id="PIRSF000722">
    <property type="entry name" value="Acetate_prop_kin"/>
    <property type="match status" value="1"/>
</dbReference>
<comment type="subcellular location">
    <subcellularLocation>
        <location evidence="6">Cytoplasm</location>
    </subcellularLocation>
</comment>
<dbReference type="InterPro" id="IPR023865">
    <property type="entry name" value="Aliphatic_acid_kinase_CS"/>
</dbReference>
<keyword evidence="5 6" id="KW-0067">ATP-binding</keyword>
<evidence type="ECO:0000313" key="9">
    <source>
        <dbReference type="Proteomes" id="UP000031524"/>
    </source>
</evidence>
<keyword evidence="9" id="KW-1185">Reference proteome</keyword>
<dbReference type="OrthoDB" id="9802453at2"/>
<feature type="binding site" evidence="6">
    <location>
        <position position="385"/>
    </location>
    <ligand>
        <name>Mg(2+)</name>
        <dbReference type="ChEBI" id="CHEBI:18420"/>
    </ligand>
</feature>
<dbReference type="GO" id="GO:0006083">
    <property type="term" value="P:acetate metabolic process"/>
    <property type="evidence" value="ECO:0007669"/>
    <property type="project" value="TreeGrafter"/>
</dbReference>
<dbReference type="GO" id="GO:0006085">
    <property type="term" value="P:acetyl-CoA biosynthetic process"/>
    <property type="evidence" value="ECO:0007669"/>
    <property type="project" value="UniProtKB-UniRule"/>
</dbReference>
<feature type="active site" description="Proton donor/acceptor" evidence="6">
    <location>
        <position position="149"/>
    </location>
</feature>
<keyword evidence="4 6" id="KW-0418">Kinase</keyword>
<evidence type="ECO:0000256" key="2">
    <source>
        <dbReference type="ARBA" id="ARBA00022679"/>
    </source>
</evidence>
<evidence type="ECO:0000256" key="7">
    <source>
        <dbReference type="RuleBase" id="RU003835"/>
    </source>
</evidence>
<dbReference type="HAMAP" id="MF_00020">
    <property type="entry name" value="Acetate_kinase"/>
    <property type="match status" value="1"/>
</dbReference>
<feature type="binding site" evidence="6">
    <location>
        <begin position="209"/>
        <end position="213"/>
    </location>
    <ligand>
        <name>ATP</name>
        <dbReference type="ChEBI" id="CHEBI:30616"/>
    </ligand>
</feature>
<feature type="site" description="Transition state stabilizer" evidence="6">
    <location>
        <position position="181"/>
    </location>
</feature>
<dbReference type="GO" id="GO:0008776">
    <property type="term" value="F:acetate kinase activity"/>
    <property type="evidence" value="ECO:0007669"/>
    <property type="project" value="UniProtKB-UniRule"/>
</dbReference>
<organism evidence="8 9">
    <name type="scientific">Corynebacterium humireducens NBRC 106098 = DSM 45392</name>
    <dbReference type="NCBI Taxonomy" id="1223515"/>
    <lineage>
        <taxon>Bacteria</taxon>
        <taxon>Bacillati</taxon>
        <taxon>Actinomycetota</taxon>
        <taxon>Actinomycetes</taxon>
        <taxon>Mycobacteriales</taxon>
        <taxon>Corynebacteriaceae</taxon>
        <taxon>Corynebacterium</taxon>
    </lineage>
</organism>
<dbReference type="UniPathway" id="UPA00340">
    <property type="reaction ID" value="UER00458"/>
</dbReference>
<feature type="binding site" evidence="6">
    <location>
        <position position="15"/>
    </location>
    <ligand>
        <name>ATP</name>
        <dbReference type="ChEBI" id="CHEBI:30616"/>
    </ligand>
</feature>